<accession>A0A1T4XZT6</accession>
<dbReference type="InterPro" id="IPR009003">
    <property type="entry name" value="Peptidase_S1_PA"/>
</dbReference>
<dbReference type="Proteomes" id="UP000190042">
    <property type="component" value="Unassembled WGS sequence"/>
</dbReference>
<dbReference type="Gene3D" id="2.40.10.120">
    <property type="match status" value="1"/>
</dbReference>
<evidence type="ECO:0000313" key="7">
    <source>
        <dbReference type="Proteomes" id="UP000190042"/>
    </source>
</evidence>
<dbReference type="AlphaFoldDB" id="A0A1T4XZT6"/>
<dbReference type="Pfam" id="PF13365">
    <property type="entry name" value="Trypsin_2"/>
    <property type="match status" value="1"/>
</dbReference>
<dbReference type="EMBL" id="FUYJ01000002">
    <property type="protein sequence ID" value="SKA95059.1"/>
    <property type="molecule type" value="Genomic_DNA"/>
</dbReference>
<dbReference type="GO" id="GO:0006508">
    <property type="term" value="P:proteolysis"/>
    <property type="evidence" value="ECO:0007669"/>
    <property type="project" value="UniProtKB-KW"/>
</dbReference>
<keyword evidence="2" id="KW-0378">Hydrolase</keyword>
<evidence type="ECO:0000256" key="1">
    <source>
        <dbReference type="ARBA" id="ARBA00022670"/>
    </source>
</evidence>
<keyword evidence="4" id="KW-1133">Transmembrane helix</keyword>
<keyword evidence="7" id="KW-1185">Reference proteome</keyword>
<keyword evidence="4" id="KW-0472">Membrane</keyword>
<feature type="domain" description="TcaA protein NTF2-like" evidence="5">
    <location>
        <begin position="340"/>
        <end position="452"/>
    </location>
</feature>
<protein>
    <submittedName>
        <fullName evidence="6">Trypsin-like peptidase domain-containing protein</fullName>
    </submittedName>
</protein>
<keyword evidence="4" id="KW-0812">Transmembrane</keyword>
<dbReference type="RefSeq" id="WP_009765990.1">
    <property type="nucleotide sequence ID" value="NZ_FUYJ01000002.1"/>
</dbReference>
<dbReference type="PANTHER" id="PTHR43343:SF3">
    <property type="entry name" value="PROTEASE DO-LIKE 8, CHLOROPLASTIC"/>
    <property type="match status" value="1"/>
</dbReference>
<dbReference type="InterPro" id="IPR001940">
    <property type="entry name" value="Peptidase_S1C"/>
</dbReference>
<proteinExistence type="predicted"/>
<evidence type="ECO:0000256" key="2">
    <source>
        <dbReference type="ARBA" id="ARBA00022801"/>
    </source>
</evidence>
<dbReference type="SUPFAM" id="SSF50494">
    <property type="entry name" value="Trypsin-like serine proteases"/>
    <property type="match status" value="1"/>
</dbReference>
<name>A0A1T4XZT6_9BACL</name>
<dbReference type="InterPro" id="IPR051201">
    <property type="entry name" value="Chloro_Bact_Ser_Proteases"/>
</dbReference>
<gene>
    <name evidence="6" type="ORF">SAMN04244570_1530</name>
</gene>
<dbReference type="Pfam" id="PF22819">
    <property type="entry name" value="TcaA_5th"/>
    <property type="match status" value="1"/>
</dbReference>
<evidence type="ECO:0000313" key="6">
    <source>
        <dbReference type="EMBL" id="SKA95059.1"/>
    </source>
</evidence>
<feature type="transmembrane region" description="Helical" evidence="4">
    <location>
        <begin position="32"/>
        <end position="54"/>
    </location>
</feature>
<dbReference type="GO" id="GO:0004252">
    <property type="term" value="F:serine-type endopeptidase activity"/>
    <property type="evidence" value="ECO:0007669"/>
    <property type="project" value="InterPro"/>
</dbReference>
<dbReference type="PRINTS" id="PR00834">
    <property type="entry name" value="PROTEASES2C"/>
</dbReference>
<reference evidence="7" key="1">
    <citation type="submission" date="2017-02" db="EMBL/GenBank/DDBJ databases">
        <authorList>
            <person name="Varghese N."/>
            <person name="Submissions S."/>
        </authorList>
    </citation>
    <scope>NUCLEOTIDE SEQUENCE [LARGE SCALE GENOMIC DNA]</scope>
    <source>
        <strain evidence="7">DSM 23966</strain>
    </source>
</reference>
<keyword evidence="3" id="KW-0720">Serine protease</keyword>
<dbReference type="InterPro" id="IPR054528">
    <property type="entry name" value="TcaA_5th"/>
</dbReference>
<sequence length="455" mass="50702">MFCSKCGHKNTDNGKFCAGCGTEMSKSSGSKWVPAIVLTCFIVLAGTGGVFGYATDWSFKIPKKTNALPDTEAVAAAEGENGIKIQTTPAVAKQSKQQSKDKTVLIKESLPSVFTVLTGSGSGSGFLYKKGGYIVTNAHVVVGYTDVVVRNSKGEDMGGRVVGISDKYDIALIKSEANKNVKPFVIEQKETPIGTEVIAIGSPNGFENTASIGYLTGLNRDMQKDFIYEKVYQIDAQIDHGSSGGPLLDANTGYVIGINSLLYKDNTVFGFSIPMYSMQNLVDKWINQPMSGKQVAALFDVYDDYIPEQYYNQDEHSEDYEEFYQETPDEYDTEEAEVTDEEVVDFIKEFRNQYEVALTNEDYSYIDHYVASGSSAGTELLDYMDDMSGHNVYFEFIENTVTDVIYYEDSLEAYTYETFYFTDISGNRDFIEKRKIYSIIVDEYGNYQIIKIANQ</sequence>
<evidence type="ECO:0000259" key="5">
    <source>
        <dbReference type="Pfam" id="PF22819"/>
    </source>
</evidence>
<evidence type="ECO:0000256" key="4">
    <source>
        <dbReference type="SAM" id="Phobius"/>
    </source>
</evidence>
<evidence type="ECO:0000256" key="3">
    <source>
        <dbReference type="ARBA" id="ARBA00022825"/>
    </source>
</evidence>
<organism evidence="6 7">
    <name type="scientific">Sporosarcina newyorkensis</name>
    <dbReference type="NCBI Taxonomy" id="759851"/>
    <lineage>
        <taxon>Bacteria</taxon>
        <taxon>Bacillati</taxon>
        <taxon>Bacillota</taxon>
        <taxon>Bacilli</taxon>
        <taxon>Bacillales</taxon>
        <taxon>Caryophanaceae</taxon>
        <taxon>Sporosarcina</taxon>
    </lineage>
</organism>
<dbReference type="PANTHER" id="PTHR43343">
    <property type="entry name" value="PEPTIDASE S12"/>
    <property type="match status" value="1"/>
</dbReference>
<keyword evidence="1" id="KW-0645">Protease</keyword>